<dbReference type="InterPro" id="IPR000802">
    <property type="entry name" value="Arsenical_pump_ArsB"/>
</dbReference>
<evidence type="ECO:0000256" key="9">
    <source>
        <dbReference type="ARBA" id="ARBA00023136"/>
    </source>
</evidence>
<accession>A0A917VR48</accession>
<name>A0A917VR48_9ACTN</name>
<comment type="subcellular location">
    <subcellularLocation>
        <location evidence="1">Cell membrane</location>
        <topology evidence="1">Multi-pass membrane protein</topology>
    </subcellularLocation>
</comment>
<evidence type="ECO:0000256" key="8">
    <source>
        <dbReference type="ARBA" id="ARBA00022989"/>
    </source>
</evidence>
<dbReference type="PANTHER" id="PTHR43302:SF5">
    <property type="entry name" value="TRANSPORTER ARSB-RELATED"/>
    <property type="match status" value="1"/>
</dbReference>
<proteinExistence type="inferred from homology"/>
<evidence type="ECO:0000256" key="3">
    <source>
        <dbReference type="ARBA" id="ARBA00009843"/>
    </source>
</evidence>
<keyword evidence="6 10" id="KW-0812">Transmembrane</keyword>
<comment type="similarity">
    <text evidence="2">Belongs to the ArsB family.</text>
</comment>
<feature type="transmembrane region" description="Helical" evidence="10">
    <location>
        <begin position="167"/>
        <end position="186"/>
    </location>
</feature>
<keyword evidence="5" id="KW-1003">Cell membrane</keyword>
<dbReference type="AlphaFoldDB" id="A0A917VR48"/>
<evidence type="ECO:0000313" key="13">
    <source>
        <dbReference type="Proteomes" id="UP000645217"/>
    </source>
</evidence>
<keyword evidence="7" id="KW-0059">Arsenical resistance</keyword>
<evidence type="ECO:0000256" key="4">
    <source>
        <dbReference type="ARBA" id="ARBA00022448"/>
    </source>
</evidence>
<dbReference type="Proteomes" id="UP000645217">
    <property type="component" value="Unassembled WGS sequence"/>
</dbReference>
<feature type="transmembrane region" description="Helical" evidence="10">
    <location>
        <begin position="16"/>
        <end position="37"/>
    </location>
</feature>
<evidence type="ECO:0000256" key="6">
    <source>
        <dbReference type="ARBA" id="ARBA00022692"/>
    </source>
</evidence>
<dbReference type="GO" id="GO:0015105">
    <property type="term" value="F:arsenite transmembrane transporter activity"/>
    <property type="evidence" value="ECO:0007669"/>
    <property type="project" value="InterPro"/>
</dbReference>
<comment type="caution">
    <text evidence="12">The sequence shown here is derived from an EMBL/GenBank/DDBJ whole genome shotgun (WGS) entry which is preliminary data.</text>
</comment>
<keyword evidence="8 10" id="KW-1133">Transmembrane helix</keyword>
<feature type="transmembrane region" description="Helical" evidence="10">
    <location>
        <begin position="230"/>
        <end position="247"/>
    </location>
</feature>
<evidence type="ECO:0000256" key="5">
    <source>
        <dbReference type="ARBA" id="ARBA00022475"/>
    </source>
</evidence>
<evidence type="ECO:0000313" key="12">
    <source>
        <dbReference type="EMBL" id="GGL10436.1"/>
    </source>
</evidence>
<keyword evidence="13" id="KW-1185">Reference proteome</keyword>
<feature type="domain" description="Citrate transporter-like" evidence="11">
    <location>
        <begin position="14"/>
        <end position="318"/>
    </location>
</feature>
<dbReference type="GO" id="GO:0046685">
    <property type="term" value="P:response to arsenic-containing substance"/>
    <property type="evidence" value="ECO:0007669"/>
    <property type="project" value="UniProtKB-KW"/>
</dbReference>
<gene>
    <name evidence="12" type="ORF">GCM10007964_60750</name>
</gene>
<dbReference type="GO" id="GO:0005886">
    <property type="term" value="C:plasma membrane"/>
    <property type="evidence" value="ECO:0007669"/>
    <property type="project" value="UniProtKB-SubCell"/>
</dbReference>
<feature type="transmembrane region" description="Helical" evidence="10">
    <location>
        <begin position="259"/>
        <end position="281"/>
    </location>
</feature>
<reference evidence="12" key="2">
    <citation type="submission" date="2020-09" db="EMBL/GenBank/DDBJ databases">
        <authorList>
            <person name="Sun Q."/>
            <person name="Ohkuma M."/>
        </authorList>
    </citation>
    <scope>NUCLEOTIDE SEQUENCE</scope>
    <source>
        <strain evidence="12">JCM 13064</strain>
    </source>
</reference>
<dbReference type="InterPro" id="IPR004680">
    <property type="entry name" value="Cit_transptr-like_dom"/>
</dbReference>
<keyword evidence="9 10" id="KW-0472">Membrane</keyword>
<evidence type="ECO:0000256" key="7">
    <source>
        <dbReference type="ARBA" id="ARBA00022849"/>
    </source>
</evidence>
<feature type="transmembrane region" description="Helical" evidence="10">
    <location>
        <begin position="370"/>
        <end position="394"/>
    </location>
</feature>
<dbReference type="PANTHER" id="PTHR43302">
    <property type="entry name" value="TRANSPORTER ARSB-RELATED"/>
    <property type="match status" value="1"/>
</dbReference>
<reference evidence="12" key="1">
    <citation type="journal article" date="2014" name="Int. J. Syst. Evol. Microbiol.">
        <title>Complete genome sequence of Corynebacterium casei LMG S-19264T (=DSM 44701T), isolated from a smear-ripened cheese.</title>
        <authorList>
            <consortium name="US DOE Joint Genome Institute (JGI-PGF)"/>
            <person name="Walter F."/>
            <person name="Albersmeier A."/>
            <person name="Kalinowski J."/>
            <person name="Ruckert C."/>
        </authorList>
    </citation>
    <scope>NUCLEOTIDE SEQUENCE</scope>
    <source>
        <strain evidence="12">JCM 13064</strain>
    </source>
</reference>
<feature type="transmembrane region" description="Helical" evidence="10">
    <location>
        <begin position="301"/>
        <end position="321"/>
    </location>
</feature>
<dbReference type="RefSeq" id="WP_189166491.1">
    <property type="nucleotide sequence ID" value="NZ_BMNT01000040.1"/>
</dbReference>
<feature type="transmembrane region" description="Helical" evidence="10">
    <location>
        <begin position="43"/>
        <end position="60"/>
    </location>
</feature>
<organism evidence="12 13">
    <name type="scientific">Sphaerisporangium melleum</name>
    <dbReference type="NCBI Taxonomy" id="321316"/>
    <lineage>
        <taxon>Bacteria</taxon>
        <taxon>Bacillati</taxon>
        <taxon>Actinomycetota</taxon>
        <taxon>Actinomycetes</taxon>
        <taxon>Streptosporangiales</taxon>
        <taxon>Streptosporangiaceae</taxon>
        <taxon>Sphaerisporangium</taxon>
    </lineage>
</organism>
<feature type="transmembrane region" description="Helical" evidence="10">
    <location>
        <begin position="333"/>
        <end position="358"/>
    </location>
</feature>
<keyword evidence="4" id="KW-0813">Transport</keyword>
<evidence type="ECO:0000256" key="1">
    <source>
        <dbReference type="ARBA" id="ARBA00004651"/>
    </source>
</evidence>
<dbReference type="Pfam" id="PF03600">
    <property type="entry name" value="CitMHS"/>
    <property type="match status" value="1"/>
</dbReference>
<dbReference type="PRINTS" id="PR00758">
    <property type="entry name" value="ARSENICPUMP"/>
</dbReference>
<evidence type="ECO:0000256" key="10">
    <source>
        <dbReference type="SAM" id="Phobius"/>
    </source>
</evidence>
<evidence type="ECO:0000256" key="2">
    <source>
        <dbReference type="ARBA" id="ARBA00006433"/>
    </source>
</evidence>
<comment type="similarity">
    <text evidence="3">Belongs to the CitM (TC 2.A.11) transporter family.</text>
</comment>
<dbReference type="EMBL" id="BMNT01000040">
    <property type="protein sequence ID" value="GGL10436.1"/>
    <property type="molecule type" value="Genomic_DNA"/>
</dbReference>
<feature type="transmembrane region" description="Helical" evidence="10">
    <location>
        <begin position="81"/>
        <end position="101"/>
    </location>
</feature>
<evidence type="ECO:0000259" key="11">
    <source>
        <dbReference type="Pfam" id="PF03600"/>
    </source>
</evidence>
<sequence>MVDTPRRLAPLDRVRLAVLAVGVVCVVTGLLPVRAAVGGLERIGPLLVFLVAVIVLAELTKEAGVFDVLAGRLAIIGRGNYAALFVLCAAFAAVITIVLNLDTTAVLLTPVLLALAPRARMGALPLAMTTIWFANTASLLLPVSNLTNLLATGHVALPTREFAVRMWAPQAAAIAVTMLLLWVFYWRRGARGQDRYQPPPPVAVPDPLLFGVAAGACVLFAAAVLAGVEIAVAACGAAVVLIAAFAWRDRAKLTWRLFPWQLVVFVAGLFLVVPTLSLYGLDHLMRAVLGEAGGAAGSYRAAAAGAGLANLVNNLPAYYAGERVIPPGERDRLLALLIGANAGSVITPWASVATLLWFEWCGRRGVRVPIAKFLLTGALLAVAAVGAATAALLLTA</sequence>
<protein>
    <submittedName>
        <fullName evidence="12">Arsenic transporter</fullName>
    </submittedName>
</protein>
<feature type="transmembrane region" description="Helical" evidence="10">
    <location>
        <begin position="207"/>
        <end position="224"/>
    </location>
</feature>